<dbReference type="Pfam" id="PF12646">
    <property type="entry name" value="DUF3783"/>
    <property type="match status" value="1"/>
</dbReference>
<gene>
    <name evidence="2" type="ORF">C7U56_02505</name>
</gene>
<dbReference type="InterPro" id="IPR016621">
    <property type="entry name" value="UCP014543"/>
</dbReference>
<comment type="caution">
    <text evidence="2">The sequence shown here is derived from an EMBL/GenBank/DDBJ whole genome shotgun (WGS) entry which is preliminary data.</text>
</comment>
<evidence type="ECO:0000313" key="2">
    <source>
        <dbReference type="EMBL" id="PST38831.1"/>
    </source>
</evidence>
<evidence type="ECO:0000256" key="1">
    <source>
        <dbReference type="SAM" id="MobiDB-lite"/>
    </source>
</evidence>
<accession>A0A2T3FUA0</accession>
<evidence type="ECO:0000313" key="3">
    <source>
        <dbReference type="Proteomes" id="UP000241048"/>
    </source>
</evidence>
<sequence length="166" mass="18742">MKPTVLLYNFTDSKRKMKVQQALMPLGFRLRAVTKEEYGLPVGVLAGVKGLNEDVLKEAGQAIEAVEETQKEESAQKQADGRLQREVPENDSSRKMDFSDEMAIMAGFSSAQIDAFIYALRKKGVGRIDYKAVLTPYNMKWDSVQLYEEIKKEHEMMTGKGKDEAL</sequence>
<feature type="region of interest" description="Disordered" evidence="1">
    <location>
        <begin position="67"/>
        <end position="93"/>
    </location>
</feature>
<dbReference type="Proteomes" id="UP000241048">
    <property type="component" value="Unassembled WGS sequence"/>
</dbReference>
<dbReference type="RefSeq" id="WP_107000002.1">
    <property type="nucleotide sequence ID" value="NZ_PYLO01000001.1"/>
</dbReference>
<organism evidence="2 3">
    <name type="scientific">Clostridium fessum</name>
    <dbReference type="NCBI Taxonomy" id="2126740"/>
    <lineage>
        <taxon>Bacteria</taxon>
        <taxon>Bacillati</taxon>
        <taxon>Bacillota</taxon>
        <taxon>Clostridia</taxon>
        <taxon>Eubacteriales</taxon>
        <taxon>Clostridiaceae</taxon>
        <taxon>Clostridium</taxon>
    </lineage>
</organism>
<protein>
    <submittedName>
        <fullName evidence="2">DUF3783 domain-containing protein</fullName>
    </submittedName>
</protein>
<reference evidence="2 3" key="1">
    <citation type="submission" date="2018-03" db="EMBL/GenBank/DDBJ databases">
        <title>Lachnoclostridium SNUG30386 gen.nov., sp.nov., isolated from human faeces.</title>
        <authorList>
            <person name="Seo B."/>
            <person name="Jeon K."/>
            <person name="Ko G."/>
        </authorList>
    </citation>
    <scope>NUCLEOTIDE SEQUENCE [LARGE SCALE GENOMIC DNA]</scope>
    <source>
        <strain evidence="2 3">SNUG30386</strain>
    </source>
</reference>
<keyword evidence="3" id="KW-1185">Reference proteome</keyword>
<dbReference type="AlphaFoldDB" id="A0A2T3FUA0"/>
<dbReference type="EMBL" id="PYLO01000001">
    <property type="protein sequence ID" value="PST38831.1"/>
    <property type="molecule type" value="Genomic_DNA"/>
</dbReference>
<name>A0A2T3FUA0_9CLOT</name>
<feature type="compositionally biased region" description="Basic and acidic residues" evidence="1">
    <location>
        <begin position="68"/>
        <end position="93"/>
    </location>
</feature>
<proteinExistence type="predicted"/>